<dbReference type="GO" id="GO:0005506">
    <property type="term" value="F:iron ion binding"/>
    <property type="evidence" value="ECO:0007669"/>
    <property type="project" value="TreeGrafter"/>
</dbReference>
<dbReference type="OrthoDB" id="9770424at2"/>
<dbReference type="AlphaFoldDB" id="A0A1N7P9W9"/>
<evidence type="ECO:0000313" key="6">
    <source>
        <dbReference type="Proteomes" id="UP000185678"/>
    </source>
</evidence>
<dbReference type="GO" id="GO:0051539">
    <property type="term" value="F:4 iron, 4 sulfur cluster binding"/>
    <property type="evidence" value="ECO:0007669"/>
    <property type="project" value="TreeGrafter"/>
</dbReference>
<keyword evidence="2" id="KW-0479">Metal-binding</keyword>
<dbReference type="GO" id="GO:0051604">
    <property type="term" value="P:protein maturation"/>
    <property type="evidence" value="ECO:0007669"/>
    <property type="project" value="TreeGrafter"/>
</dbReference>
<evidence type="ECO:0000313" key="5">
    <source>
        <dbReference type="EMBL" id="SIT07340.1"/>
    </source>
</evidence>
<accession>A0A1N7P9W9</accession>
<proteinExistence type="inferred from homology"/>
<dbReference type="Pfam" id="PF01924">
    <property type="entry name" value="HypD"/>
    <property type="match status" value="1"/>
</dbReference>
<dbReference type="RefSeq" id="WP_076401483.1">
    <property type="nucleotide sequence ID" value="NZ_FTOA01000006.1"/>
</dbReference>
<comment type="similarity">
    <text evidence="1 4">Belongs to the HypD family.</text>
</comment>
<dbReference type="InterPro" id="IPR042244">
    <property type="entry name" value="HypD_2_sf"/>
</dbReference>
<dbReference type="Gene3D" id="6.10.20.100">
    <property type="match status" value="1"/>
</dbReference>
<dbReference type="PIRSF" id="PIRSF005622">
    <property type="entry name" value="Hydrgn_mat_hypD"/>
    <property type="match status" value="1"/>
</dbReference>
<evidence type="ECO:0000256" key="4">
    <source>
        <dbReference type="PIRNR" id="PIRNR005622"/>
    </source>
</evidence>
<keyword evidence="6" id="KW-1185">Reference proteome</keyword>
<organism evidence="5 6">
    <name type="scientific">Insolitispirillum peregrinum</name>
    <dbReference type="NCBI Taxonomy" id="80876"/>
    <lineage>
        <taxon>Bacteria</taxon>
        <taxon>Pseudomonadati</taxon>
        <taxon>Pseudomonadota</taxon>
        <taxon>Alphaproteobacteria</taxon>
        <taxon>Rhodospirillales</taxon>
        <taxon>Novispirillaceae</taxon>
        <taxon>Insolitispirillum</taxon>
    </lineage>
</organism>
<dbReference type="EMBL" id="FTOA01000006">
    <property type="protein sequence ID" value="SIT07340.1"/>
    <property type="molecule type" value="Genomic_DNA"/>
</dbReference>
<reference evidence="5 6" key="1">
    <citation type="submission" date="2017-01" db="EMBL/GenBank/DDBJ databases">
        <authorList>
            <person name="Mah S.A."/>
            <person name="Swanson W.J."/>
            <person name="Moy G.W."/>
            <person name="Vacquier V.D."/>
        </authorList>
    </citation>
    <scope>NUCLEOTIDE SEQUENCE [LARGE SCALE GENOMIC DNA]</scope>
    <source>
        <strain evidence="5 6">DSM 11589</strain>
    </source>
</reference>
<dbReference type="InterPro" id="IPR042243">
    <property type="entry name" value="HypD_1"/>
</dbReference>
<evidence type="ECO:0000256" key="2">
    <source>
        <dbReference type="ARBA" id="ARBA00022723"/>
    </source>
</evidence>
<dbReference type="PANTHER" id="PTHR30149:SF0">
    <property type="entry name" value="HYDROGENASE MATURATION FACTOR HYPD"/>
    <property type="match status" value="1"/>
</dbReference>
<sequence length="375" mass="40926">MKYVDEYRDGAKAREIAAVIGAEVQPGRRYNIMDFCGGHTHSIARFGLEDLLPPSVRLIHGPGCPVCVLPTGRIDSAIELARRPDVILCSYGDMLRVPGSGRDSLLKAKADGASVRIVYSTLDALKVARQNPDKTVVFFAIGFETTTPPSALALLQAHAEGLENFALFCNHVMTPPAMRAILTSEERVPLEGVIGPGHVSVITGSQVYQPFAEQWQLPIVISGFEPLDLLQAILMLVRQVNNGRAEVENQYARALQQDGNPKARQVIEQVFTLRPSFEWRGFGALPDSALSIRPEFAAFDAEARFALPYRSVPDHKACACAEIVRGLKRPQDCRIFGTACTPDHPVGSCMVSSEGACAAHWAYGRFRDQQQGAAQ</sequence>
<name>A0A1N7P9W9_9PROT</name>
<dbReference type="InterPro" id="IPR002780">
    <property type="entry name" value="Hyd_form_HypD"/>
</dbReference>
<gene>
    <name evidence="5" type="ORF">SAMN05421779_106174</name>
</gene>
<dbReference type="Gene3D" id="3.40.50.11750">
    <property type="entry name" value="HypD, alpha/beta domain 1"/>
    <property type="match status" value="2"/>
</dbReference>
<evidence type="ECO:0000256" key="3">
    <source>
        <dbReference type="ARBA" id="ARBA00023004"/>
    </source>
</evidence>
<evidence type="ECO:0000256" key="1">
    <source>
        <dbReference type="ARBA" id="ARBA00007888"/>
    </source>
</evidence>
<dbReference type="GO" id="GO:0070025">
    <property type="term" value="F:carbon monoxide binding"/>
    <property type="evidence" value="ECO:0007669"/>
    <property type="project" value="TreeGrafter"/>
</dbReference>
<keyword evidence="3" id="KW-0408">Iron</keyword>
<dbReference type="PANTHER" id="PTHR30149">
    <property type="entry name" value="HYDROGENASE PROTEIN ASSEMBLY PROTEIN HYPD"/>
    <property type="match status" value="1"/>
</dbReference>
<dbReference type="STRING" id="80876.SAMN05421779_106174"/>
<dbReference type="Proteomes" id="UP000185678">
    <property type="component" value="Unassembled WGS sequence"/>
</dbReference>
<dbReference type="NCBIfam" id="TIGR00075">
    <property type="entry name" value="hypD"/>
    <property type="match status" value="1"/>
</dbReference>
<protein>
    <recommendedName>
        <fullName evidence="4">Hydrogenase maturation factor</fullName>
    </recommendedName>
</protein>